<feature type="compositionally biased region" description="Acidic residues" evidence="1">
    <location>
        <begin position="311"/>
        <end position="320"/>
    </location>
</feature>
<reference evidence="2 3" key="1">
    <citation type="submission" date="2016-10" db="EMBL/GenBank/DDBJ databases">
        <authorList>
            <person name="de Groot N.N."/>
        </authorList>
    </citation>
    <scope>NUCLEOTIDE SEQUENCE [LARGE SCALE GENOMIC DNA]</scope>
    <source>
        <strain evidence="2 3">DSM 17925</strain>
    </source>
</reference>
<gene>
    <name evidence="2" type="ORF">SAMN04488515_2387</name>
</gene>
<feature type="compositionally biased region" description="Gly residues" evidence="1">
    <location>
        <begin position="249"/>
        <end position="258"/>
    </location>
</feature>
<protein>
    <recommendedName>
        <fullName evidence="4">Collagen triple helix repeat-containing protein</fullName>
    </recommendedName>
</protein>
<evidence type="ECO:0000313" key="2">
    <source>
        <dbReference type="EMBL" id="SEW37715.1"/>
    </source>
</evidence>
<feature type="compositionally biased region" description="Low complexity" evidence="1">
    <location>
        <begin position="259"/>
        <end position="268"/>
    </location>
</feature>
<dbReference type="RefSeq" id="WP_131801604.1">
    <property type="nucleotide sequence ID" value="NZ_FOIZ01000002.1"/>
</dbReference>
<organism evidence="2 3">
    <name type="scientific">Cognatiyoonia koreensis</name>
    <dbReference type="NCBI Taxonomy" id="364200"/>
    <lineage>
        <taxon>Bacteria</taxon>
        <taxon>Pseudomonadati</taxon>
        <taxon>Pseudomonadota</taxon>
        <taxon>Alphaproteobacteria</taxon>
        <taxon>Rhodobacterales</taxon>
        <taxon>Paracoccaceae</taxon>
        <taxon>Cognatiyoonia</taxon>
    </lineage>
</organism>
<dbReference type="Proteomes" id="UP000199167">
    <property type="component" value="Unassembled WGS sequence"/>
</dbReference>
<sequence length="396" mass="39733">MELKTQIKELTLKADTDLSATMDAGELAKLIAESAYLEAAAKAGVDPNTALDALLGTPDAFAAMLEGHGETAFDLVDAGRFGDQFDHGFGLDQTGTGPDFGGGLGGQGTLFDGGEQGHVVDSKGNALPGPDESQQNGSGPIDIFNTPRPDGQNDGDPHYNEKGEIDGMWKGGKHTILVEPRYDADGNLVGWEHHNGTYESVEDLKNGGNDGNGTDGTDGSTGTDGGDGNSGSDGGDGSTGTDGSDGNTGSDGGDGSTGTDGNNGNTGTDGKDGENGGETGPEDKTGQTTTTPADGEGCGGEDDLPDHFDFGSDDDDDAPDDGLGGLTQPGVLGVGGSGDGVVTVQGPGYGLTQPAADYVDANVTLNPELLDPTYGLTQPGLDGDGGMFAAVDDFLF</sequence>
<keyword evidence="3" id="KW-1185">Reference proteome</keyword>
<evidence type="ECO:0008006" key="4">
    <source>
        <dbReference type="Google" id="ProtNLM"/>
    </source>
</evidence>
<feature type="region of interest" description="Disordered" evidence="1">
    <location>
        <begin position="199"/>
        <end position="328"/>
    </location>
</feature>
<evidence type="ECO:0000256" key="1">
    <source>
        <dbReference type="SAM" id="MobiDB-lite"/>
    </source>
</evidence>
<feature type="compositionally biased region" description="Gly residues" evidence="1">
    <location>
        <begin position="222"/>
        <end position="240"/>
    </location>
</feature>
<name>A0A1I0RA67_9RHOB</name>
<feature type="compositionally biased region" description="Gly residues" evidence="1">
    <location>
        <begin position="98"/>
        <end position="108"/>
    </location>
</feature>
<dbReference type="AlphaFoldDB" id="A0A1I0RA67"/>
<proteinExistence type="predicted"/>
<feature type="compositionally biased region" description="Basic and acidic residues" evidence="1">
    <location>
        <begin position="155"/>
        <end position="167"/>
    </location>
</feature>
<accession>A0A1I0RA67</accession>
<feature type="region of interest" description="Disordered" evidence="1">
    <location>
        <begin position="94"/>
        <end position="168"/>
    </location>
</feature>
<dbReference type="STRING" id="364200.SAMN04488515_2387"/>
<dbReference type="EMBL" id="FOIZ01000002">
    <property type="protein sequence ID" value="SEW37715.1"/>
    <property type="molecule type" value="Genomic_DNA"/>
</dbReference>
<evidence type="ECO:0000313" key="3">
    <source>
        <dbReference type="Proteomes" id="UP000199167"/>
    </source>
</evidence>